<dbReference type="EMBL" id="BMAW01097070">
    <property type="protein sequence ID" value="GFS77728.1"/>
    <property type="molecule type" value="Genomic_DNA"/>
</dbReference>
<evidence type="ECO:0000313" key="2">
    <source>
        <dbReference type="Proteomes" id="UP000887013"/>
    </source>
</evidence>
<dbReference type="OrthoDB" id="10058982at2759"/>
<dbReference type="AlphaFoldDB" id="A0A8X6MTW3"/>
<dbReference type="Proteomes" id="UP000887013">
    <property type="component" value="Unassembled WGS sequence"/>
</dbReference>
<protein>
    <submittedName>
        <fullName evidence="1">Uncharacterized protein</fullName>
    </submittedName>
</protein>
<sequence length="98" mass="11249">MAINKHLILLINAERDTMQRKTLLLPSIFFPLDFDKSNANGTRCSQVVTLLSTDCTQRCTTAVIGREPVFSAWYGRWWRRISSLSLRSFSKRATRNIG</sequence>
<keyword evidence="2" id="KW-1185">Reference proteome</keyword>
<proteinExistence type="predicted"/>
<comment type="caution">
    <text evidence="1">The sequence shown here is derived from an EMBL/GenBank/DDBJ whole genome shotgun (WGS) entry which is preliminary data.</text>
</comment>
<accession>A0A8X6MTW3</accession>
<evidence type="ECO:0000313" key="1">
    <source>
        <dbReference type="EMBL" id="GFS77728.1"/>
    </source>
</evidence>
<reference evidence="1" key="1">
    <citation type="submission" date="2020-08" db="EMBL/GenBank/DDBJ databases">
        <title>Multicomponent nature underlies the extraordinary mechanical properties of spider dragline silk.</title>
        <authorList>
            <person name="Kono N."/>
            <person name="Nakamura H."/>
            <person name="Mori M."/>
            <person name="Yoshida Y."/>
            <person name="Ohtoshi R."/>
            <person name="Malay A.D."/>
            <person name="Moran D.A.P."/>
            <person name="Tomita M."/>
            <person name="Numata K."/>
            <person name="Arakawa K."/>
        </authorList>
    </citation>
    <scope>NUCLEOTIDE SEQUENCE</scope>
</reference>
<gene>
    <name evidence="1" type="ORF">NPIL_55541</name>
</gene>
<name>A0A8X6MTW3_NEPPI</name>
<organism evidence="1 2">
    <name type="scientific">Nephila pilipes</name>
    <name type="common">Giant wood spider</name>
    <name type="synonym">Nephila maculata</name>
    <dbReference type="NCBI Taxonomy" id="299642"/>
    <lineage>
        <taxon>Eukaryota</taxon>
        <taxon>Metazoa</taxon>
        <taxon>Ecdysozoa</taxon>
        <taxon>Arthropoda</taxon>
        <taxon>Chelicerata</taxon>
        <taxon>Arachnida</taxon>
        <taxon>Araneae</taxon>
        <taxon>Araneomorphae</taxon>
        <taxon>Entelegynae</taxon>
        <taxon>Araneoidea</taxon>
        <taxon>Nephilidae</taxon>
        <taxon>Nephila</taxon>
    </lineage>
</organism>